<evidence type="ECO:0000313" key="3">
    <source>
        <dbReference type="Proteomes" id="UP000233469"/>
    </source>
</evidence>
<accession>A0A2N1MAJ2</accession>
<sequence length="53" mass="5920">VALIFTFFVFSLLVVTTKGLLAITSVVFLFVIESSLRLRDIIDDIVSALRCIM</sequence>
<evidence type="ECO:0000313" key="2">
    <source>
        <dbReference type="EMBL" id="PKK58647.1"/>
    </source>
</evidence>
<dbReference type="AlphaFoldDB" id="A0A2N1MAJ2"/>
<reference evidence="2 3" key="1">
    <citation type="submission" date="2016-04" db="EMBL/GenBank/DDBJ databases">
        <title>Genome analyses suggest a sexual origin of heterokaryosis in a supposedly ancient asexual fungus.</title>
        <authorList>
            <person name="Ropars J."/>
            <person name="Sedzielewska K."/>
            <person name="Noel J."/>
            <person name="Charron P."/>
            <person name="Farinelli L."/>
            <person name="Marton T."/>
            <person name="Kruger M."/>
            <person name="Pelin A."/>
            <person name="Brachmann A."/>
            <person name="Corradi N."/>
        </authorList>
    </citation>
    <scope>NUCLEOTIDE SEQUENCE [LARGE SCALE GENOMIC DNA]</scope>
    <source>
        <strain evidence="2 3">C2</strain>
    </source>
</reference>
<evidence type="ECO:0000256" key="1">
    <source>
        <dbReference type="SAM" id="Phobius"/>
    </source>
</evidence>
<protein>
    <submittedName>
        <fullName evidence="2">Uncharacterized protein</fullName>
    </submittedName>
</protein>
<keyword evidence="1" id="KW-0472">Membrane</keyword>
<dbReference type="Proteomes" id="UP000233469">
    <property type="component" value="Unassembled WGS sequence"/>
</dbReference>
<organism evidence="2 3">
    <name type="scientific">Rhizophagus irregularis</name>
    <dbReference type="NCBI Taxonomy" id="588596"/>
    <lineage>
        <taxon>Eukaryota</taxon>
        <taxon>Fungi</taxon>
        <taxon>Fungi incertae sedis</taxon>
        <taxon>Mucoromycota</taxon>
        <taxon>Glomeromycotina</taxon>
        <taxon>Glomeromycetes</taxon>
        <taxon>Glomerales</taxon>
        <taxon>Glomeraceae</taxon>
        <taxon>Rhizophagus</taxon>
    </lineage>
</organism>
<keyword evidence="1" id="KW-1133">Transmembrane helix</keyword>
<feature type="non-terminal residue" evidence="2">
    <location>
        <position position="1"/>
    </location>
</feature>
<dbReference type="EMBL" id="LLXL01003470">
    <property type="protein sequence ID" value="PKK58647.1"/>
    <property type="molecule type" value="Genomic_DNA"/>
</dbReference>
<proteinExistence type="predicted"/>
<reference evidence="2 3" key="2">
    <citation type="submission" date="2017-10" db="EMBL/GenBank/DDBJ databases">
        <title>Extensive intraspecific genome diversity in a model arbuscular mycorrhizal fungus.</title>
        <authorList>
            <person name="Chen E.C.H."/>
            <person name="Morin E."/>
            <person name="Baudet D."/>
            <person name="Noel J."/>
            <person name="Ndikumana S."/>
            <person name="Charron P."/>
            <person name="St-Onge C."/>
            <person name="Giorgi J."/>
            <person name="Grigoriev I.V."/>
            <person name="Roux C."/>
            <person name="Martin F.M."/>
            <person name="Corradi N."/>
        </authorList>
    </citation>
    <scope>NUCLEOTIDE SEQUENCE [LARGE SCALE GENOMIC DNA]</scope>
    <source>
        <strain evidence="2 3">C2</strain>
    </source>
</reference>
<name>A0A2N1MAJ2_9GLOM</name>
<feature type="transmembrane region" description="Helical" evidence="1">
    <location>
        <begin position="6"/>
        <end position="32"/>
    </location>
</feature>
<gene>
    <name evidence="2" type="ORF">RhiirC2_763276</name>
</gene>
<keyword evidence="1" id="KW-0812">Transmembrane</keyword>
<comment type="caution">
    <text evidence="2">The sequence shown here is derived from an EMBL/GenBank/DDBJ whole genome shotgun (WGS) entry which is preliminary data.</text>
</comment>